<accession>A0A395NNA4</accession>
<proteinExistence type="predicted"/>
<feature type="compositionally biased region" description="Low complexity" evidence="1">
    <location>
        <begin position="43"/>
        <end position="53"/>
    </location>
</feature>
<feature type="region of interest" description="Disordered" evidence="1">
    <location>
        <begin position="1"/>
        <end position="53"/>
    </location>
</feature>
<dbReference type="EMBL" id="PXOA01000279">
    <property type="protein sequence ID" value="RFU77478.1"/>
    <property type="molecule type" value="Genomic_DNA"/>
</dbReference>
<feature type="compositionally biased region" description="Polar residues" evidence="1">
    <location>
        <begin position="69"/>
        <end position="83"/>
    </location>
</feature>
<dbReference type="Proteomes" id="UP000266272">
    <property type="component" value="Unassembled WGS sequence"/>
</dbReference>
<evidence type="ECO:0000313" key="2">
    <source>
        <dbReference type="EMBL" id="RFU77478.1"/>
    </source>
</evidence>
<feature type="compositionally biased region" description="Polar residues" evidence="1">
    <location>
        <begin position="7"/>
        <end position="17"/>
    </location>
</feature>
<reference evidence="2 3" key="1">
    <citation type="journal article" date="2018" name="PLoS Pathog.">
        <title>Evolution of structural diversity of trichothecenes, a family of toxins produced by plant pathogenic and entomopathogenic fungi.</title>
        <authorList>
            <person name="Proctor R.H."/>
            <person name="McCormick S.P."/>
            <person name="Kim H.S."/>
            <person name="Cardoza R.E."/>
            <person name="Stanley A.M."/>
            <person name="Lindo L."/>
            <person name="Kelly A."/>
            <person name="Brown D.W."/>
            <person name="Lee T."/>
            <person name="Vaughan M.M."/>
            <person name="Alexander N.J."/>
            <person name="Busman M."/>
            <person name="Gutierrez S."/>
        </authorList>
    </citation>
    <scope>NUCLEOTIDE SEQUENCE [LARGE SCALE GENOMIC DNA]</scope>
    <source>
        <strain evidence="2 3">IBT 40837</strain>
    </source>
</reference>
<gene>
    <name evidence="2" type="ORF">TARUN_4781</name>
</gene>
<feature type="compositionally biased region" description="Basic and acidic residues" evidence="1">
    <location>
        <begin position="101"/>
        <end position="111"/>
    </location>
</feature>
<organism evidence="2 3">
    <name type="scientific">Trichoderma arundinaceum</name>
    <dbReference type="NCBI Taxonomy" id="490622"/>
    <lineage>
        <taxon>Eukaryota</taxon>
        <taxon>Fungi</taxon>
        <taxon>Dikarya</taxon>
        <taxon>Ascomycota</taxon>
        <taxon>Pezizomycotina</taxon>
        <taxon>Sordariomycetes</taxon>
        <taxon>Hypocreomycetidae</taxon>
        <taxon>Hypocreales</taxon>
        <taxon>Hypocreaceae</taxon>
        <taxon>Trichoderma</taxon>
    </lineage>
</organism>
<dbReference type="AlphaFoldDB" id="A0A395NNA4"/>
<keyword evidence="3" id="KW-1185">Reference proteome</keyword>
<name>A0A395NNA4_TRIAR</name>
<sequence>MLEIAKTVSNSPVTPITSLDGPPDVTAQRDGCHSVPESTFMEPSSSLPSNRRSCSADLDAIGADHSHNFSRQRTANSIRSSHQSQERAVENDVSLPKRPREHGDLQSRLEYKPPSPQCEQLMKELNYFAFRLIEITLSRAYSMLFAMLSSDDVCRAFGSALRMRSREQILVDLRWLLGPGKKALPQASGYLWEGVSREAPSRWMGCSPLDDVCLELDSDEASEIYCQPAVCQSKHLTALGVVQELLNLKARVIDEDTLEITLGDQQSSNPGNSSRTKSSAGEGISDPTFSSPNNDNTHDSSTEPLKLGLSIPLLTVNLAVIAVCAKAGPIYSSSEMAKAVEASIVMINRNEEVAAG</sequence>
<feature type="region of interest" description="Disordered" evidence="1">
    <location>
        <begin position="263"/>
        <end position="303"/>
    </location>
</feature>
<feature type="region of interest" description="Disordered" evidence="1">
    <location>
        <begin position="65"/>
        <end position="113"/>
    </location>
</feature>
<dbReference type="OrthoDB" id="3555317at2759"/>
<evidence type="ECO:0000256" key="1">
    <source>
        <dbReference type="SAM" id="MobiDB-lite"/>
    </source>
</evidence>
<protein>
    <submittedName>
        <fullName evidence="2">Uncharacterized protein</fullName>
    </submittedName>
</protein>
<feature type="compositionally biased region" description="Polar residues" evidence="1">
    <location>
        <begin position="263"/>
        <end position="279"/>
    </location>
</feature>
<evidence type="ECO:0000313" key="3">
    <source>
        <dbReference type="Proteomes" id="UP000266272"/>
    </source>
</evidence>
<comment type="caution">
    <text evidence="2">The sequence shown here is derived from an EMBL/GenBank/DDBJ whole genome shotgun (WGS) entry which is preliminary data.</text>
</comment>